<feature type="region of interest" description="Disordered" evidence="12">
    <location>
        <begin position="1"/>
        <end position="34"/>
    </location>
</feature>
<dbReference type="FunFam" id="3.30.450.270:FF:000001">
    <property type="entry name" value="Phytochrome"/>
    <property type="match status" value="1"/>
</dbReference>
<evidence type="ECO:0000256" key="12">
    <source>
        <dbReference type="SAM" id="MobiDB-lite"/>
    </source>
</evidence>
<evidence type="ECO:0000259" key="14">
    <source>
        <dbReference type="PROSITE" id="PS50109"/>
    </source>
</evidence>
<dbReference type="Pfam" id="PF00989">
    <property type="entry name" value="PAS"/>
    <property type="match status" value="2"/>
</dbReference>
<dbReference type="Proteomes" id="UP001408789">
    <property type="component" value="Unassembled WGS sequence"/>
</dbReference>
<organism evidence="16 17">
    <name type="scientific">Deinandra increscens subsp. villosa</name>
    <dbReference type="NCBI Taxonomy" id="3103831"/>
    <lineage>
        <taxon>Eukaryota</taxon>
        <taxon>Viridiplantae</taxon>
        <taxon>Streptophyta</taxon>
        <taxon>Embryophyta</taxon>
        <taxon>Tracheophyta</taxon>
        <taxon>Spermatophyta</taxon>
        <taxon>Magnoliopsida</taxon>
        <taxon>eudicotyledons</taxon>
        <taxon>Gunneridae</taxon>
        <taxon>Pentapetalae</taxon>
        <taxon>asterids</taxon>
        <taxon>campanulids</taxon>
        <taxon>Asterales</taxon>
        <taxon>Asteraceae</taxon>
        <taxon>Asteroideae</taxon>
        <taxon>Heliantheae alliance</taxon>
        <taxon>Madieae</taxon>
        <taxon>Madiinae</taxon>
        <taxon>Deinandra</taxon>
    </lineage>
</organism>
<dbReference type="InterPro" id="IPR013767">
    <property type="entry name" value="PAS_fold"/>
</dbReference>
<dbReference type="InterPro" id="IPR029016">
    <property type="entry name" value="GAF-like_dom_sf"/>
</dbReference>
<evidence type="ECO:0000256" key="3">
    <source>
        <dbReference type="ARBA" id="ARBA00011738"/>
    </source>
</evidence>
<dbReference type="GO" id="GO:0009584">
    <property type="term" value="P:detection of visible light"/>
    <property type="evidence" value="ECO:0007669"/>
    <property type="project" value="InterPro"/>
</dbReference>
<dbReference type="GO" id="GO:0000155">
    <property type="term" value="F:phosphorelay sensor kinase activity"/>
    <property type="evidence" value="ECO:0007669"/>
    <property type="project" value="InterPro"/>
</dbReference>
<dbReference type="SMART" id="SM00091">
    <property type="entry name" value="PAS"/>
    <property type="match status" value="2"/>
</dbReference>
<evidence type="ECO:0000256" key="1">
    <source>
        <dbReference type="ARBA" id="ARBA00002479"/>
    </source>
</evidence>
<dbReference type="InterPro" id="IPR016132">
    <property type="entry name" value="Phyto_chromo_attachment"/>
</dbReference>
<keyword evidence="17" id="KW-1185">Reference proteome</keyword>
<dbReference type="PANTHER" id="PTHR47876">
    <property type="entry name" value="OS08G0260000 PROTEIN"/>
    <property type="match status" value="1"/>
</dbReference>
<dbReference type="InterPro" id="IPR013654">
    <property type="entry name" value="PAS_2"/>
</dbReference>
<evidence type="ECO:0000256" key="2">
    <source>
        <dbReference type="ARBA" id="ARBA00008235"/>
    </source>
</evidence>
<keyword evidence="8 10" id="KW-0804">Transcription</keyword>
<evidence type="ECO:0000259" key="13">
    <source>
        <dbReference type="PROSITE" id="PS50046"/>
    </source>
</evidence>
<dbReference type="InterPro" id="IPR036890">
    <property type="entry name" value="HATPase_C_sf"/>
</dbReference>
<dbReference type="PRINTS" id="PR01033">
    <property type="entry name" value="PHYTOCHROME"/>
</dbReference>
<dbReference type="InterPro" id="IPR003018">
    <property type="entry name" value="GAF"/>
</dbReference>
<evidence type="ECO:0000256" key="6">
    <source>
        <dbReference type="ARBA" id="ARBA00022991"/>
    </source>
</evidence>
<dbReference type="InterPro" id="IPR005467">
    <property type="entry name" value="His_kinase_dom"/>
</dbReference>
<dbReference type="InterPro" id="IPR000014">
    <property type="entry name" value="PAS"/>
</dbReference>
<evidence type="ECO:0000256" key="7">
    <source>
        <dbReference type="ARBA" id="ARBA00023015"/>
    </source>
</evidence>
<dbReference type="InterPro" id="IPR012129">
    <property type="entry name" value="Phytochrome_A-E"/>
</dbReference>
<evidence type="ECO:0000256" key="11">
    <source>
        <dbReference type="PIRSR" id="PIRSR000084-50"/>
    </source>
</evidence>
<evidence type="ECO:0000313" key="17">
    <source>
        <dbReference type="Proteomes" id="UP001408789"/>
    </source>
</evidence>
<feature type="compositionally biased region" description="Acidic residues" evidence="12">
    <location>
        <begin position="350"/>
        <end position="366"/>
    </location>
</feature>
<dbReference type="Pfam" id="PF01590">
    <property type="entry name" value="GAF"/>
    <property type="match status" value="1"/>
</dbReference>
<keyword evidence="7 10" id="KW-0805">Transcription regulation</keyword>
<dbReference type="AlphaFoldDB" id="A0AAP0CHJ9"/>
<proteinExistence type="inferred from homology"/>
<dbReference type="InterPro" id="IPR013516">
    <property type="entry name" value="Phyto_chromo_BS"/>
</dbReference>
<comment type="PTM">
    <text evidence="11">Contains one covalently linked phytochromobilin chromophore.</text>
</comment>
<dbReference type="SUPFAM" id="SSF55874">
    <property type="entry name" value="ATPase domain of HSP90 chaperone/DNA topoisomerase II/histidine kinase"/>
    <property type="match status" value="1"/>
</dbReference>
<dbReference type="PROSITE" id="PS00245">
    <property type="entry name" value="PHYTOCHROME_1"/>
    <property type="match status" value="1"/>
</dbReference>
<dbReference type="InterPro" id="IPR035965">
    <property type="entry name" value="PAS-like_dom_sf"/>
</dbReference>
<dbReference type="SMART" id="SM00387">
    <property type="entry name" value="HATPase_c"/>
    <property type="match status" value="1"/>
</dbReference>
<keyword evidence="5 10" id="KW-0716">Sensory transduction</keyword>
<feature type="domain" description="Histidine kinase" evidence="14">
    <location>
        <begin position="924"/>
        <end position="1144"/>
    </location>
</feature>
<gene>
    <name evidence="16" type="ORF">SSX86_024179</name>
</gene>
<dbReference type="Gene3D" id="3.30.450.20">
    <property type="entry name" value="PAS domain"/>
    <property type="match status" value="3"/>
</dbReference>
<dbReference type="PROSITE" id="PS50109">
    <property type="entry name" value="HIS_KIN"/>
    <property type="match status" value="1"/>
</dbReference>
<dbReference type="InterPro" id="IPR003661">
    <property type="entry name" value="HisK_dim/P_dom"/>
</dbReference>
<comment type="subunit">
    <text evidence="3">Homodimer.</text>
</comment>
<feature type="binding site" description="covalent" evidence="11">
    <location>
        <position position="328"/>
    </location>
    <ligand>
        <name>phytochromobilin</name>
        <dbReference type="ChEBI" id="CHEBI:189064"/>
    </ligand>
</feature>
<comment type="function">
    <text evidence="1">Regulatory photoreceptor which exists in two forms that are reversibly interconvertible by light: the Pr form that absorbs maximally in the red region of the spectrum and the Pfr form that absorbs maximally in the far-red region. Photoconversion of Pr to Pfr induces an array of morphogenic responses, whereas reconversion of Pfr to Pr cancels the induction of those responses. Pfr controls the expression of a number of nuclear genes including those encoding the small subunit of ribulose-bisphosphate carboxylase, chlorophyll A/B binding protein, protochlorophyllide reductase, rRNA, etc. It also controls the expression of its own gene(s) in a negative feedback fashion.</text>
</comment>
<dbReference type="Pfam" id="PF08446">
    <property type="entry name" value="PAS_2"/>
    <property type="match status" value="1"/>
</dbReference>
<evidence type="ECO:0000313" key="16">
    <source>
        <dbReference type="EMBL" id="KAK9056815.1"/>
    </source>
</evidence>
<dbReference type="Pfam" id="PF02518">
    <property type="entry name" value="HATPase_c"/>
    <property type="match status" value="1"/>
</dbReference>
<dbReference type="NCBIfam" id="TIGR00229">
    <property type="entry name" value="sensory_box"/>
    <property type="match status" value="1"/>
</dbReference>
<dbReference type="PROSITE" id="PS50112">
    <property type="entry name" value="PAS"/>
    <property type="match status" value="2"/>
</dbReference>
<dbReference type="Pfam" id="PF00360">
    <property type="entry name" value="PHY"/>
    <property type="match status" value="1"/>
</dbReference>
<dbReference type="Gene3D" id="3.30.450.270">
    <property type="match status" value="1"/>
</dbReference>
<sequence length="1156" mass="128497">MSSKSTNCSKSSSSRLKRDARNTRVIQQTPIDAKLQDDFEQSETQFDYSTSIDFNNASTSNSNVVPSSTVSNYLEKIQRGGQIQPFGCMIAVDNKTLTVLGFSENALEMLDLVPQTVPSIEQQDLLTFGTDVRTVFKSSSASALQKAANFPEVNLLNPILVHSKTSGKPFYAILHREDEGLMIDLEPVNPAEVPVTAAGALKSYKLAAKAISRLQSLQSGNIPRLCDVLVKEVSELTGYDRVMVYKFHEDEHGEVIAECRKSGSNLEPYLGLHYPATDIPQASRSLFMRNKVRVIYDCMASPVKVVQSKKLSRPLNLSGSGLRAPHGCHSQYMANMGSIASLVMSVTINDGDENDDDNDNDNDDGNESQSGINVQQAQKGKRLWGLVVCHHSSPRFISFPLRYACEFLIQVFGVQINREVELTAQLREKHILKTQTVLCDMLLRNAPVGIMTQSPNVMDLVTCDGAALYYQNKFWLLGITPTESQVNDIANWLLEQHAGSTGLNTDSLLDAGYPNALVLGEAVCGMAAVKITSKDFLFWFRSHTGKEVKWGGAKHDPDEKDDGRKMHPRSSFKAFLEVVKNRSLPWEDVEMDAIHSLQLILRGSLQDDEVTGDDDDDNDKKIVRVPAVDMSIQRVDELRVVANEMVRLIETASAPVFAVDVNGNVSGWNDKIAEITGLPLDQAVGVSLVNLVVDDSADEVKVMLSSALQGHEEKNIEINFKRFGSQEANDHITLVANACCSRDLKQAIVGVCFVGQDLTAQKMITEKYSKVKGDYTSIIRSPCALIPPIFMMDEYGKCSEWSDAMVKLTGFSREEANSKMLLGEVFTVGSFGFRVKEDMLTRLRIVLNEVISGLDSDKLLFGFFDQNGKYVEGLLSANKRVNEDGKITGVLCFLHVTSPELQHAMLVQRMSEQAALNGLTKVSYLKHELKNGLNGIKFIDDLMESELRGEQKRILHKSYLCREQLAQIVDDSDIESIEQCYMEVKCAEFKLGESLEVVLNQVKSLSRERKVEVVFDAPEQVSSLSVFGDNLRVQQVLSDFLSSALSFTPDFEGSSVLFRVTHKMERIGAKIQVAHLEFRITHPAPGMPEKLIQDMFHHNRSVSREGLGLHISQRLVKIMNGSVQYLREADRASFIVLIEFPVSPLLTSDTKRSKRA</sequence>
<dbReference type="Gene3D" id="3.30.565.10">
    <property type="entry name" value="Histidine kinase-like ATPase, C-terminal domain"/>
    <property type="match status" value="1"/>
</dbReference>
<keyword evidence="9 10" id="KW-0675">Receptor</keyword>
<dbReference type="EMBL" id="JBCNJP010000024">
    <property type="protein sequence ID" value="KAK9056815.1"/>
    <property type="molecule type" value="Genomic_DNA"/>
</dbReference>
<protein>
    <recommendedName>
        <fullName evidence="10">Phytochrome</fullName>
    </recommendedName>
</protein>
<dbReference type="InterPro" id="IPR003594">
    <property type="entry name" value="HATPase_dom"/>
</dbReference>
<dbReference type="GO" id="GO:0006355">
    <property type="term" value="P:regulation of DNA-templated transcription"/>
    <property type="evidence" value="ECO:0007669"/>
    <property type="project" value="InterPro"/>
</dbReference>
<feature type="domain" description="PAS" evidence="15">
    <location>
        <begin position="641"/>
        <end position="711"/>
    </location>
</feature>
<dbReference type="InterPro" id="IPR013515">
    <property type="entry name" value="Phytochrome_cen-reg"/>
</dbReference>
<dbReference type="PIRSF" id="PIRSF000084">
    <property type="entry name" value="Phytochrome"/>
    <property type="match status" value="1"/>
</dbReference>
<comment type="similarity">
    <text evidence="2 10">Belongs to the phytochrome family.</text>
</comment>
<evidence type="ECO:0000259" key="15">
    <source>
        <dbReference type="PROSITE" id="PS50112"/>
    </source>
</evidence>
<name>A0AAP0CHJ9_9ASTR</name>
<feature type="compositionally biased region" description="Low complexity" evidence="12">
    <location>
        <begin position="1"/>
        <end position="14"/>
    </location>
</feature>
<dbReference type="InterPro" id="IPR001294">
    <property type="entry name" value="Phytochrome"/>
</dbReference>
<feature type="region of interest" description="Disordered" evidence="12">
    <location>
        <begin position="350"/>
        <end position="376"/>
    </location>
</feature>
<keyword evidence="4 10" id="KW-0600">Photoreceptor protein</keyword>
<dbReference type="SUPFAM" id="SSF55781">
    <property type="entry name" value="GAF domain-like"/>
    <property type="match status" value="2"/>
</dbReference>
<dbReference type="PANTHER" id="PTHR47876:SF3">
    <property type="entry name" value="PHYTOCHROME 1"/>
    <property type="match status" value="1"/>
</dbReference>
<dbReference type="CDD" id="cd00082">
    <property type="entry name" value="HisKA"/>
    <property type="match status" value="1"/>
</dbReference>
<evidence type="ECO:0000256" key="9">
    <source>
        <dbReference type="ARBA" id="ARBA00023170"/>
    </source>
</evidence>
<dbReference type="GO" id="GO:0017006">
    <property type="term" value="P:protein-tetrapyrrole linkage"/>
    <property type="evidence" value="ECO:0007669"/>
    <property type="project" value="InterPro"/>
</dbReference>
<dbReference type="FunFam" id="3.30.565.10:FF:000064">
    <property type="entry name" value="Phytochrome"/>
    <property type="match status" value="1"/>
</dbReference>
<feature type="domain" description="PAS" evidence="15">
    <location>
        <begin position="771"/>
        <end position="826"/>
    </location>
</feature>
<dbReference type="Gene3D" id="3.30.450.40">
    <property type="match status" value="1"/>
</dbReference>
<dbReference type="InterPro" id="IPR043150">
    <property type="entry name" value="Phytochrome_PHY_sf"/>
</dbReference>
<dbReference type="SMART" id="SM00065">
    <property type="entry name" value="GAF"/>
    <property type="match status" value="1"/>
</dbReference>
<dbReference type="SUPFAM" id="SSF55785">
    <property type="entry name" value="PYP-like sensor domain (PAS domain)"/>
    <property type="match status" value="3"/>
</dbReference>
<dbReference type="FunFam" id="3.30.450.20:FF:000039">
    <property type="entry name" value="Phytochrome"/>
    <property type="match status" value="1"/>
</dbReference>
<dbReference type="GO" id="GO:0009585">
    <property type="term" value="P:red, far-red light phototransduction"/>
    <property type="evidence" value="ECO:0007669"/>
    <property type="project" value="InterPro"/>
</dbReference>
<dbReference type="CDD" id="cd00130">
    <property type="entry name" value="PAS"/>
    <property type="match status" value="2"/>
</dbReference>
<dbReference type="GO" id="GO:0042803">
    <property type="term" value="F:protein homodimerization activity"/>
    <property type="evidence" value="ECO:0007669"/>
    <property type="project" value="InterPro"/>
</dbReference>
<dbReference type="GO" id="GO:0009881">
    <property type="term" value="F:photoreceptor activity"/>
    <property type="evidence" value="ECO:0007669"/>
    <property type="project" value="UniProtKB-KW"/>
</dbReference>
<evidence type="ECO:0000256" key="5">
    <source>
        <dbReference type="ARBA" id="ARBA00022606"/>
    </source>
</evidence>
<evidence type="ECO:0000256" key="4">
    <source>
        <dbReference type="ARBA" id="ARBA00022543"/>
    </source>
</evidence>
<evidence type="ECO:0000256" key="8">
    <source>
        <dbReference type="ARBA" id="ARBA00023163"/>
    </source>
</evidence>
<evidence type="ECO:0000256" key="10">
    <source>
        <dbReference type="PIRNR" id="PIRNR000084"/>
    </source>
</evidence>
<feature type="domain" description="Phytochrome chromophore attachment site" evidence="13">
    <location>
        <begin position="221"/>
        <end position="410"/>
    </location>
</feature>
<reference evidence="16 17" key="1">
    <citation type="submission" date="2024-04" db="EMBL/GenBank/DDBJ databases">
        <title>The reference genome of an endangered Asteraceae, Deinandra increscens subsp. villosa, native to the Central Coast of California.</title>
        <authorList>
            <person name="Guilliams M."/>
            <person name="Hasenstab-Lehman K."/>
            <person name="Meyer R."/>
            <person name="Mcevoy S."/>
        </authorList>
    </citation>
    <scope>NUCLEOTIDE SEQUENCE [LARGE SCALE GENOMIC DNA]</scope>
    <source>
        <tissue evidence="16">Leaf</tissue>
    </source>
</reference>
<comment type="caution">
    <text evidence="16">The sequence shown here is derived from an EMBL/GenBank/DDBJ whole genome shotgun (WGS) entry which is preliminary data.</text>
</comment>
<dbReference type="PROSITE" id="PS50046">
    <property type="entry name" value="PHYTOCHROME_2"/>
    <property type="match status" value="1"/>
</dbReference>
<keyword evidence="6 10" id="KW-0157">Chromophore</keyword>
<accession>A0AAP0CHJ9</accession>